<dbReference type="Gene3D" id="3.40.50.12370">
    <property type="match status" value="1"/>
</dbReference>
<keyword evidence="4" id="KW-1185">Reference proteome</keyword>
<dbReference type="InterPro" id="IPR006171">
    <property type="entry name" value="TOPRIM_dom"/>
</dbReference>
<reference evidence="3 4" key="1">
    <citation type="submission" date="2016-07" db="EMBL/GenBank/DDBJ databases">
        <title>Revisiting the Taxonomy of the Elizabethkingia Genus based on Whole-Genome Sequencing, Optical Mapping, and MALDI-TOF.</title>
        <authorList>
            <person name="Nicholson A.C."/>
        </authorList>
    </citation>
    <scope>NUCLEOTIDE SEQUENCE [LARGE SCALE GENOMIC DNA]</scope>
    <source>
        <strain evidence="3 4">C1558</strain>
    </source>
</reference>
<comment type="similarity">
    <text evidence="1">Belongs to the universal stress protein A family.</text>
</comment>
<accession>A0ABX3N7G1</accession>
<dbReference type="EMBL" id="MBDS01000016">
    <property type="protein sequence ID" value="OPB87452.1"/>
    <property type="molecule type" value="Genomic_DNA"/>
</dbReference>
<feature type="domain" description="Toprim" evidence="2">
    <location>
        <begin position="1"/>
        <end position="50"/>
    </location>
</feature>
<dbReference type="PRINTS" id="PR01438">
    <property type="entry name" value="UNVRSLSTRESS"/>
</dbReference>
<dbReference type="PANTHER" id="PTHR46268:SF6">
    <property type="entry name" value="UNIVERSAL STRESS PROTEIN UP12"/>
    <property type="match status" value="1"/>
</dbReference>
<dbReference type="PANTHER" id="PTHR46268">
    <property type="entry name" value="STRESS RESPONSE PROTEIN NHAX"/>
    <property type="match status" value="1"/>
</dbReference>
<dbReference type="CDD" id="cd00293">
    <property type="entry name" value="USP-like"/>
    <property type="match status" value="1"/>
</dbReference>
<dbReference type="Proteomes" id="UP000190016">
    <property type="component" value="Unassembled WGS sequence"/>
</dbReference>
<dbReference type="InterPro" id="IPR006016">
    <property type="entry name" value="UspA"/>
</dbReference>
<dbReference type="PROSITE" id="PS50880">
    <property type="entry name" value="TOPRIM"/>
    <property type="match status" value="1"/>
</dbReference>
<dbReference type="SUPFAM" id="SSF52402">
    <property type="entry name" value="Adenine nucleotide alpha hydrolases-like"/>
    <property type="match status" value="2"/>
</dbReference>
<evidence type="ECO:0000313" key="4">
    <source>
        <dbReference type="Proteomes" id="UP000190016"/>
    </source>
</evidence>
<evidence type="ECO:0000313" key="3">
    <source>
        <dbReference type="EMBL" id="OPB87452.1"/>
    </source>
</evidence>
<gene>
    <name evidence="3" type="ORF">BB021_09255</name>
</gene>
<comment type="caution">
    <text evidence="3">The sequence shown here is derived from an EMBL/GenBank/DDBJ whole genome shotgun (WGS) entry which is preliminary data.</text>
</comment>
<dbReference type="InterPro" id="IPR006015">
    <property type="entry name" value="Universal_stress_UspA"/>
</dbReference>
<proteinExistence type="inferred from homology"/>
<dbReference type="RefSeq" id="WP_078778933.1">
    <property type="nucleotide sequence ID" value="NZ_MBDS01000016.1"/>
</dbReference>
<protein>
    <submittedName>
        <fullName evidence="3">Universal stress protein UspA</fullName>
    </submittedName>
</protein>
<evidence type="ECO:0000256" key="1">
    <source>
        <dbReference type="ARBA" id="ARBA00008791"/>
    </source>
</evidence>
<evidence type="ECO:0000259" key="2">
    <source>
        <dbReference type="PROSITE" id="PS50880"/>
    </source>
</evidence>
<dbReference type="Pfam" id="PF00582">
    <property type="entry name" value="Usp"/>
    <property type="match status" value="1"/>
</dbReference>
<name>A0ABX3N7G1_9FLAO</name>
<sequence length="273" mass="30539">MNRIIVATDYSAAGQNAMLYAAEAAATHNMELVLFHLHNISIHALNARLSVESMDSIFEKAKDNFEYSAYALSQTYGIKVIRHFASGDIYTELSLCAETWQADMLVMGMSDKSLEQQLMGNTTTKVIHRLKIPVLAVPENLHYSPVKNILYACDFDKDISEAFPEKLRDFASIFGAQIEIFTVESVLKKLQTNDVVTERKLSMDNGLAGISHYYKNVLSDNVIAAVKDEIDNMRADLLVMVPHKYGFWESVIHRSKTSIMASGNNIPLLSIPV</sequence>
<organism evidence="3 4">
    <name type="scientific">Elizabethkingia ursingii</name>
    <dbReference type="NCBI Taxonomy" id="1756150"/>
    <lineage>
        <taxon>Bacteria</taxon>
        <taxon>Pseudomonadati</taxon>
        <taxon>Bacteroidota</taxon>
        <taxon>Flavobacteriia</taxon>
        <taxon>Flavobacteriales</taxon>
        <taxon>Weeksellaceae</taxon>
        <taxon>Elizabethkingia</taxon>
    </lineage>
</organism>